<dbReference type="EMBL" id="KV878357">
    <property type="protein sequence ID" value="OJJ42687.1"/>
    <property type="molecule type" value="Genomic_DNA"/>
</dbReference>
<name>A0A1L9S6A4_9EURO</name>
<dbReference type="Proteomes" id="UP000184188">
    <property type="component" value="Unassembled WGS sequence"/>
</dbReference>
<protein>
    <submittedName>
        <fullName evidence="1">Uncharacterized protein</fullName>
    </submittedName>
</protein>
<sequence>MTETPSSRSTLDVNGLYILLSDRGGLSYLFHWGFYLHQSEKSGFIHHLVNHPGSSEWVCLTQPSEEVVASPTFLAALKVGDLEPILHQPLGERLHRIPICHSTRFHEDITCRVWLKEALFALDDEGYIKLVKSVGDIEEEAKHLATRNKSLGRRTIALSGGSIA</sequence>
<dbReference type="GeneID" id="34608603"/>
<dbReference type="VEuPathDB" id="FungiDB:ASPZODRAFT_1288721"/>
<proteinExistence type="predicted"/>
<organism evidence="1 2">
    <name type="scientific">Penicilliopsis zonata CBS 506.65</name>
    <dbReference type="NCBI Taxonomy" id="1073090"/>
    <lineage>
        <taxon>Eukaryota</taxon>
        <taxon>Fungi</taxon>
        <taxon>Dikarya</taxon>
        <taxon>Ascomycota</taxon>
        <taxon>Pezizomycotina</taxon>
        <taxon>Eurotiomycetes</taxon>
        <taxon>Eurotiomycetidae</taxon>
        <taxon>Eurotiales</taxon>
        <taxon>Aspergillaceae</taxon>
        <taxon>Penicilliopsis</taxon>
    </lineage>
</organism>
<keyword evidence="2" id="KW-1185">Reference proteome</keyword>
<gene>
    <name evidence="1" type="ORF">ASPZODRAFT_1288721</name>
</gene>
<evidence type="ECO:0000313" key="2">
    <source>
        <dbReference type="Proteomes" id="UP000184188"/>
    </source>
</evidence>
<dbReference type="AlphaFoldDB" id="A0A1L9S6A4"/>
<dbReference type="RefSeq" id="XP_022577197.1">
    <property type="nucleotide sequence ID" value="XM_022722138.1"/>
</dbReference>
<evidence type="ECO:0000313" key="1">
    <source>
        <dbReference type="EMBL" id="OJJ42687.1"/>
    </source>
</evidence>
<dbReference type="OrthoDB" id="3016366at2759"/>
<accession>A0A1L9S6A4</accession>
<reference evidence="2" key="1">
    <citation type="journal article" date="2017" name="Genome Biol.">
        <title>Comparative genomics reveals high biological diversity and specific adaptations in the industrially and medically important fungal genus Aspergillus.</title>
        <authorList>
            <person name="de Vries R.P."/>
            <person name="Riley R."/>
            <person name="Wiebenga A."/>
            <person name="Aguilar-Osorio G."/>
            <person name="Amillis S."/>
            <person name="Uchima C.A."/>
            <person name="Anderluh G."/>
            <person name="Asadollahi M."/>
            <person name="Askin M."/>
            <person name="Barry K."/>
            <person name="Battaglia E."/>
            <person name="Bayram O."/>
            <person name="Benocci T."/>
            <person name="Braus-Stromeyer S.A."/>
            <person name="Caldana C."/>
            <person name="Canovas D."/>
            <person name="Cerqueira G.C."/>
            <person name="Chen F."/>
            <person name="Chen W."/>
            <person name="Choi C."/>
            <person name="Clum A."/>
            <person name="Dos Santos R.A."/>
            <person name="Damasio A.R."/>
            <person name="Diallinas G."/>
            <person name="Emri T."/>
            <person name="Fekete E."/>
            <person name="Flipphi M."/>
            <person name="Freyberg S."/>
            <person name="Gallo A."/>
            <person name="Gournas C."/>
            <person name="Habgood R."/>
            <person name="Hainaut M."/>
            <person name="Harispe M.L."/>
            <person name="Henrissat B."/>
            <person name="Hilden K.S."/>
            <person name="Hope R."/>
            <person name="Hossain A."/>
            <person name="Karabika E."/>
            <person name="Karaffa L."/>
            <person name="Karanyi Z."/>
            <person name="Krasevec N."/>
            <person name="Kuo A."/>
            <person name="Kusch H."/>
            <person name="LaButti K."/>
            <person name="Lagendijk E.L."/>
            <person name="Lapidus A."/>
            <person name="Levasseur A."/>
            <person name="Lindquist E."/>
            <person name="Lipzen A."/>
            <person name="Logrieco A.F."/>
            <person name="MacCabe A."/>
            <person name="Maekelae M.R."/>
            <person name="Malavazi I."/>
            <person name="Melin P."/>
            <person name="Meyer V."/>
            <person name="Mielnichuk N."/>
            <person name="Miskei M."/>
            <person name="Molnar A.P."/>
            <person name="Mule G."/>
            <person name="Ngan C.Y."/>
            <person name="Orejas M."/>
            <person name="Orosz E."/>
            <person name="Ouedraogo J.P."/>
            <person name="Overkamp K.M."/>
            <person name="Park H.-S."/>
            <person name="Perrone G."/>
            <person name="Piumi F."/>
            <person name="Punt P.J."/>
            <person name="Ram A.F."/>
            <person name="Ramon A."/>
            <person name="Rauscher S."/>
            <person name="Record E."/>
            <person name="Riano-Pachon D.M."/>
            <person name="Robert V."/>
            <person name="Roehrig J."/>
            <person name="Ruller R."/>
            <person name="Salamov A."/>
            <person name="Salih N.S."/>
            <person name="Samson R.A."/>
            <person name="Sandor E."/>
            <person name="Sanguinetti M."/>
            <person name="Schuetze T."/>
            <person name="Sepcic K."/>
            <person name="Shelest E."/>
            <person name="Sherlock G."/>
            <person name="Sophianopoulou V."/>
            <person name="Squina F.M."/>
            <person name="Sun H."/>
            <person name="Susca A."/>
            <person name="Todd R.B."/>
            <person name="Tsang A."/>
            <person name="Unkles S.E."/>
            <person name="van de Wiele N."/>
            <person name="van Rossen-Uffink D."/>
            <person name="Oliveira J.V."/>
            <person name="Vesth T.C."/>
            <person name="Visser J."/>
            <person name="Yu J.-H."/>
            <person name="Zhou M."/>
            <person name="Andersen M.R."/>
            <person name="Archer D.B."/>
            <person name="Baker S.E."/>
            <person name="Benoit I."/>
            <person name="Brakhage A.A."/>
            <person name="Braus G.H."/>
            <person name="Fischer R."/>
            <person name="Frisvad J.C."/>
            <person name="Goldman G.H."/>
            <person name="Houbraken J."/>
            <person name="Oakley B."/>
            <person name="Pocsi I."/>
            <person name="Scazzocchio C."/>
            <person name="Seiboth B."/>
            <person name="vanKuyk P.A."/>
            <person name="Wortman J."/>
            <person name="Dyer P.S."/>
            <person name="Grigoriev I.V."/>
        </authorList>
    </citation>
    <scope>NUCLEOTIDE SEQUENCE [LARGE SCALE GENOMIC DNA]</scope>
    <source>
        <strain evidence="2">CBS 506.65</strain>
    </source>
</reference>